<dbReference type="RefSeq" id="WP_324766438.1">
    <property type="nucleotide sequence ID" value="NZ_BAAATS010000006.1"/>
</dbReference>
<accession>A0ABU6C458</accession>
<protein>
    <submittedName>
        <fullName evidence="2">Uncharacterized protein</fullName>
    </submittedName>
</protein>
<comment type="caution">
    <text evidence="2">The sequence shown here is derived from an EMBL/GenBank/DDBJ whole genome shotgun (WGS) entry which is preliminary data.</text>
</comment>
<evidence type="ECO:0000256" key="1">
    <source>
        <dbReference type="SAM" id="MobiDB-lite"/>
    </source>
</evidence>
<organism evidence="2 3">
    <name type="scientific">Streptomyces kunmingensis</name>
    <dbReference type="NCBI Taxonomy" id="68225"/>
    <lineage>
        <taxon>Bacteria</taxon>
        <taxon>Bacillati</taxon>
        <taxon>Actinomycetota</taxon>
        <taxon>Actinomycetes</taxon>
        <taxon>Kitasatosporales</taxon>
        <taxon>Streptomycetaceae</taxon>
        <taxon>Streptomyces</taxon>
    </lineage>
</organism>
<feature type="compositionally biased region" description="Pro residues" evidence="1">
    <location>
        <begin position="101"/>
        <end position="119"/>
    </location>
</feature>
<reference evidence="2 3" key="1">
    <citation type="submission" date="2022-10" db="EMBL/GenBank/DDBJ databases">
        <authorList>
            <person name="Xie J."/>
            <person name="Shen N."/>
        </authorList>
    </citation>
    <scope>NUCLEOTIDE SEQUENCE [LARGE SCALE GENOMIC DNA]</scope>
    <source>
        <strain evidence="2 3">DSM 41681</strain>
    </source>
</reference>
<dbReference type="EMBL" id="JAOZYB010000015">
    <property type="protein sequence ID" value="MEB3959454.1"/>
    <property type="molecule type" value="Genomic_DNA"/>
</dbReference>
<feature type="region of interest" description="Disordered" evidence="1">
    <location>
        <begin position="97"/>
        <end position="119"/>
    </location>
</feature>
<evidence type="ECO:0000313" key="3">
    <source>
        <dbReference type="Proteomes" id="UP001352223"/>
    </source>
</evidence>
<proteinExistence type="predicted"/>
<sequence>MTDESARVTWGLMLTCLGGGLGGVRMVTRPVGHVTGTRQEARDALHRHVLAFEPKHPASLQRRTVYEQGEGYLVLAEGLTQTFEYEFRLARVVHDTRPDMPVVPPQPTAPPPPVAPPYR</sequence>
<keyword evidence="3" id="KW-1185">Reference proteome</keyword>
<name>A0ABU6C458_9ACTN</name>
<evidence type="ECO:0000313" key="2">
    <source>
        <dbReference type="EMBL" id="MEB3959454.1"/>
    </source>
</evidence>
<gene>
    <name evidence="2" type="ORF">OKJ48_04185</name>
</gene>
<dbReference type="Proteomes" id="UP001352223">
    <property type="component" value="Unassembled WGS sequence"/>
</dbReference>